<evidence type="ECO:0000313" key="3">
    <source>
        <dbReference type="EMBL" id="CEM48128.1"/>
    </source>
</evidence>
<feature type="compositionally biased region" description="Basic and acidic residues" evidence="1">
    <location>
        <begin position="265"/>
        <end position="282"/>
    </location>
</feature>
<reference evidence="3" key="1">
    <citation type="submission" date="2014-11" db="EMBL/GenBank/DDBJ databases">
        <authorList>
            <person name="Otto D Thomas"/>
            <person name="Naeem Raeece"/>
        </authorList>
    </citation>
    <scope>NUCLEOTIDE SEQUENCE</scope>
</reference>
<dbReference type="EMBL" id="CDMZ01003944">
    <property type="protein sequence ID" value="CEM48128.1"/>
    <property type="molecule type" value="Genomic_DNA"/>
</dbReference>
<accession>A0A0G4HUM9</accession>
<dbReference type="VEuPathDB" id="CryptoDB:Cvel_8673"/>
<evidence type="ECO:0000256" key="2">
    <source>
        <dbReference type="SAM" id="SignalP"/>
    </source>
</evidence>
<gene>
    <name evidence="3" type="ORF">Cvel_8673</name>
</gene>
<evidence type="ECO:0000256" key="1">
    <source>
        <dbReference type="SAM" id="MobiDB-lite"/>
    </source>
</evidence>
<evidence type="ECO:0008006" key="4">
    <source>
        <dbReference type="Google" id="ProtNLM"/>
    </source>
</evidence>
<keyword evidence="2" id="KW-0732">Signal</keyword>
<dbReference type="AlphaFoldDB" id="A0A0G4HUM9"/>
<proteinExistence type="predicted"/>
<name>A0A0G4HUM9_9ALVE</name>
<sequence length="346" mass="38888">MLARWAVALAFPLTWLMTRRTNTVWFFNRNAARGREGADRFSAWLDSQFDREKNIRTGLLGYPEGTRSHCKASLKQPIRLKKGLLQYAYSRGIPVQVIYTDGQLQVLDERTNFAARPVGTVSSSSRLFERKEKGGPEVKFYREPPILPKDFSDFDGFFSEICHDFEHSRAHVLGHPVEETAKFQKRKREWEMECLEELKERERQTTIKDPSDTFLVDTHRNAVTIHRVTKVASMQTSASVSGMSDKGTSDPSFPLPSPALSLAEESSKRGRGSEETYYHEEDAAGNAVVVPPFGPHFDDDASMHPGEACAFGSDVCVSHLLPCATERRRKGSTSSHVSARDSSSKP</sequence>
<feature type="signal peptide" evidence="2">
    <location>
        <begin position="1"/>
        <end position="23"/>
    </location>
</feature>
<organism evidence="3">
    <name type="scientific">Chromera velia CCMP2878</name>
    <dbReference type="NCBI Taxonomy" id="1169474"/>
    <lineage>
        <taxon>Eukaryota</taxon>
        <taxon>Sar</taxon>
        <taxon>Alveolata</taxon>
        <taxon>Colpodellida</taxon>
        <taxon>Chromeraceae</taxon>
        <taxon>Chromera</taxon>
    </lineage>
</organism>
<feature type="region of interest" description="Disordered" evidence="1">
    <location>
        <begin position="235"/>
        <end position="284"/>
    </location>
</feature>
<protein>
    <recommendedName>
        <fullName evidence="4">Phospholipid/glycerol acyltransferase domain-containing protein</fullName>
    </recommendedName>
</protein>
<feature type="chain" id="PRO_5005192387" description="Phospholipid/glycerol acyltransferase domain-containing protein" evidence="2">
    <location>
        <begin position="24"/>
        <end position="346"/>
    </location>
</feature>
<feature type="region of interest" description="Disordered" evidence="1">
    <location>
        <begin position="327"/>
        <end position="346"/>
    </location>
</feature>